<keyword evidence="4" id="KW-1185">Reference proteome</keyword>
<proteinExistence type="predicted"/>
<evidence type="ECO:0000256" key="1">
    <source>
        <dbReference type="ARBA" id="ARBA00023016"/>
    </source>
</evidence>
<feature type="domain" description="SHSP" evidence="2">
    <location>
        <begin position="35"/>
        <end position="123"/>
    </location>
</feature>
<dbReference type="Gene3D" id="2.60.40.790">
    <property type="match status" value="1"/>
</dbReference>
<protein>
    <recommendedName>
        <fullName evidence="2">SHSP domain-containing protein</fullName>
    </recommendedName>
</protein>
<dbReference type="InterPro" id="IPR008978">
    <property type="entry name" value="HSP20-like_chaperone"/>
</dbReference>
<sequence>MSRTLFEQAFHSTVDKDMAVVSNTGIDWKTHDAHVSHARSGMKKVEITVQVSDDGMFTLLSITEEPQKVKIDEKDLDPVEGRASFSASPLASSRVPANTKTDEINAGKINGVLTVCLPKTEKASGIRVGSDIGMSLRVADGHVRHKITGAFGVIEFFVHIFHQRQHFIFLGRNLMDMSMNIF</sequence>
<dbReference type="PANTHER" id="PTHR11527">
    <property type="entry name" value="HEAT-SHOCK PROTEIN 20 FAMILY MEMBER"/>
    <property type="match status" value="1"/>
</dbReference>
<dbReference type="AlphaFoldDB" id="A0ABD3H998"/>
<evidence type="ECO:0000313" key="3">
    <source>
        <dbReference type="EMBL" id="KAL3686724.1"/>
    </source>
</evidence>
<keyword evidence="1" id="KW-0346">Stress response</keyword>
<dbReference type="Pfam" id="PF00011">
    <property type="entry name" value="HSP20"/>
    <property type="match status" value="1"/>
</dbReference>
<dbReference type="InterPro" id="IPR002068">
    <property type="entry name" value="A-crystallin/Hsp20_dom"/>
</dbReference>
<name>A0ABD3H998_9MARC</name>
<dbReference type="InterPro" id="IPR031107">
    <property type="entry name" value="Small_HSP"/>
</dbReference>
<organism evidence="3 4">
    <name type="scientific">Riccia sorocarpa</name>
    <dbReference type="NCBI Taxonomy" id="122646"/>
    <lineage>
        <taxon>Eukaryota</taxon>
        <taxon>Viridiplantae</taxon>
        <taxon>Streptophyta</taxon>
        <taxon>Embryophyta</taxon>
        <taxon>Marchantiophyta</taxon>
        <taxon>Marchantiopsida</taxon>
        <taxon>Marchantiidae</taxon>
        <taxon>Marchantiales</taxon>
        <taxon>Ricciaceae</taxon>
        <taxon>Riccia</taxon>
    </lineage>
</organism>
<reference evidence="3 4" key="1">
    <citation type="submission" date="2024-09" db="EMBL/GenBank/DDBJ databases">
        <title>Chromosome-scale assembly of Riccia sorocarpa.</title>
        <authorList>
            <person name="Paukszto L."/>
        </authorList>
    </citation>
    <scope>NUCLEOTIDE SEQUENCE [LARGE SCALE GENOMIC DNA]</scope>
    <source>
        <strain evidence="3">LP-2024</strain>
        <tissue evidence="3">Aerial parts of the thallus</tissue>
    </source>
</reference>
<dbReference type="SUPFAM" id="SSF49764">
    <property type="entry name" value="HSP20-like chaperones"/>
    <property type="match status" value="1"/>
</dbReference>
<dbReference type="EMBL" id="JBJQOH010000004">
    <property type="protein sequence ID" value="KAL3686724.1"/>
    <property type="molecule type" value="Genomic_DNA"/>
</dbReference>
<accession>A0ABD3H998</accession>
<evidence type="ECO:0000259" key="2">
    <source>
        <dbReference type="Pfam" id="PF00011"/>
    </source>
</evidence>
<evidence type="ECO:0000313" key="4">
    <source>
        <dbReference type="Proteomes" id="UP001633002"/>
    </source>
</evidence>
<comment type="caution">
    <text evidence="3">The sequence shown here is derived from an EMBL/GenBank/DDBJ whole genome shotgun (WGS) entry which is preliminary data.</text>
</comment>
<gene>
    <name evidence="3" type="ORF">R1sor_013033</name>
</gene>
<dbReference type="Proteomes" id="UP001633002">
    <property type="component" value="Unassembled WGS sequence"/>
</dbReference>